<reference evidence="1" key="1">
    <citation type="submission" date="2013-08" db="EMBL/GenBank/DDBJ databases">
        <authorList>
            <person name="Mendez C."/>
            <person name="Richter M."/>
            <person name="Ferrer M."/>
            <person name="Sanchez J."/>
        </authorList>
    </citation>
    <scope>NUCLEOTIDE SEQUENCE</scope>
</reference>
<comment type="caution">
    <text evidence="1">The sequence shown here is derived from an EMBL/GenBank/DDBJ whole genome shotgun (WGS) entry which is preliminary data.</text>
</comment>
<protein>
    <submittedName>
        <fullName evidence="1">Uncharacterized protein</fullName>
    </submittedName>
</protein>
<proteinExistence type="predicted"/>
<dbReference type="EMBL" id="AUZZ01006814">
    <property type="protein sequence ID" value="EQD44850.1"/>
    <property type="molecule type" value="Genomic_DNA"/>
</dbReference>
<gene>
    <name evidence="1" type="ORF">B2A_09437</name>
</gene>
<dbReference type="InterPro" id="IPR038718">
    <property type="entry name" value="SNF2-like_sf"/>
</dbReference>
<reference evidence="1" key="2">
    <citation type="journal article" date="2014" name="ISME J.">
        <title>Microbial stratification in low pH oxic and suboxic macroscopic growths along an acid mine drainage.</title>
        <authorList>
            <person name="Mendez-Garcia C."/>
            <person name="Mesa V."/>
            <person name="Sprenger R.R."/>
            <person name="Richter M."/>
            <person name="Diez M.S."/>
            <person name="Solano J."/>
            <person name="Bargiela R."/>
            <person name="Golyshina O.V."/>
            <person name="Manteca A."/>
            <person name="Ramos J.L."/>
            <person name="Gallego J.R."/>
            <person name="Llorente I."/>
            <person name="Martins Dos Santos V.A."/>
            <person name="Jensen O.N."/>
            <person name="Pelaez A.I."/>
            <person name="Sanchez J."/>
            <person name="Ferrer M."/>
        </authorList>
    </citation>
    <scope>NUCLEOTIDE SEQUENCE</scope>
</reference>
<accession>T1AS23</accession>
<dbReference type="AlphaFoldDB" id="T1AS23"/>
<dbReference type="Gene3D" id="3.40.50.10810">
    <property type="entry name" value="Tandem AAA-ATPase domain"/>
    <property type="match status" value="1"/>
</dbReference>
<evidence type="ECO:0000313" key="1">
    <source>
        <dbReference type="EMBL" id="EQD44850.1"/>
    </source>
</evidence>
<dbReference type="SUPFAM" id="SSF52540">
    <property type="entry name" value="P-loop containing nucleoside triphosphate hydrolases"/>
    <property type="match status" value="1"/>
</dbReference>
<dbReference type="InterPro" id="IPR027417">
    <property type="entry name" value="P-loop_NTPase"/>
</dbReference>
<name>T1AS23_9ZZZZ</name>
<organism evidence="1">
    <name type="scientific">mine drainage metagenome</name>
    <dbReference type="NCBI Taxonomy" id="410659"/>
    <lineage>
        <taxon>unclassified sequences</taxon>
        <taxon>metagenomes</taxon>
        <taxon>ecological metagenomes</taxon>
    </lineage>
</organism>
<sequence>MVSERRLQEARWDFNAACQQVYWDWLSRVQWRAPLFVLDEAHHAKNDNTRLASLLRSDETQLLIEGKLATGKPLLWEKFDRMLFLTATPFQLGHHELVRVLRSFAAAKWSGQNAPNGSREDFLNGIDELEKRT</sequence>